<dbReference type="STRING" id="1027249.SAMN05216179_1065"/>
<accession>A0A1M7LGG7</accession>
<evidence type="ECO:0000313" key="4">
    <source>
        <dbReference type="EMBL" id="SHM77074.1"/>
    </source>
</evidence>
<evidence type="ECO:0000256" key="1">
    <source>
        <dbReference type="ARBA" id="ARBA00008814"/>
    </source>
</evidence>
<feature type="coiled-coil region" evidence="2">
    <location>
        <begin position="181"/>
        <end position="208"/>
    </location>
</feature>
<evidence type="ECO:0000259" key="3">
    <source>
        <dbReference type="PROSITE" id="PS50983"/>
    </source>
</evidence>
<comment type="similarity">
    <text evidence="1">Belongs to the bacterial solute-binding protein 8 family.</text>
</comment>
<dbReference type="PROSITE" id="PS51257">
    <property type="entry name" value="PROKAR_LIPOPROTEIN"/>
    <property type="match status" value="1"/>
</dbReference>
<dbReference type="Gene3D" id="3.40.50.1980">
    <property type="entry name" value="Nitrogenase molybdenum iron protein domain"/>
    <property type="match status" value="2"/>
</dbReference>
<protein>
    <submittedName>
        <fullName evidence="4">ABC-type Fe3+-hydroxamate transport system, substrate-binding protein</fullName>
    </submittedName>
</protein>
<dbReference type="PANTHER" id="PTHR30535">
    <property type="entry name" value="VITAMIN B12-BINDING PROTEIN"/>
    <property type="match status" value="1"/>
</dbReference>
<dbReference type="PROSITE" id="PS50983">
    <property type="entry name" value="FE_B12_PBP"/>
    <property type="match status" value="1"/>
</dbReference>
<dbReference type="Proteomes" id="UP000184184">
    <property type="component" value="Unassembled WGS sequence"/>
</dbReference>
<dbReference type="RefSeq" id="WP_073200286.1">
    <property type="nucleotide sequence ID" value="NZ_FRCZ01000001.1"/>
</dbReference>
<proteinExistence type="inferred from homology"/>
<evidence type="ECO:0000313" key="5">
    <source>
        <dbReference type="Proteomes" id="UP000184184"/>
    </source>
</evidence>
<dbReference type="Pfam" id="PF01497">
    <property type="entry name" value="Peripla_BP_2"/>
    <property type="match status" value="1"/>
</dbReference>
<evidence type="ECO:0000256" key="2">
    <source>
        <dbReference type="SAM" id="Coils"/>
    </source>
</evidence>
<sequence>MNKIVRTLVPVILAIIFIAGCSEGNVTGNAEGAAEVITVVDVLDREVEIEGTVDEVYYGFYYENLLAVAGPDIFKKVKATSLYDTEGYFLSLSEMYREHVEGYADMVDIGSTLQDNFDVEKLLEVDVDVVILGAYQYDMLGDSISVIENAGIPVVVIDYTTGSMELQVESTEILGKVFGKEDRANELIDNYQSNYREIEERLEASSVKPKIFAEFHTTISSYKDIGTSGGEGSFLGNYLEKSGGDNIMVGFMEDSNKPTIDPEYLLEEDPSYLVFVGGESNGASKEGIILGHQITAEELVDSAKGILKNRPGWSELEAVKNNQIYVIDDAIARTLADYTIVQYLAKAMYPEEMTGIDPLENLKQYYGEFLPTLPLEGAFFYQLHADEIQ</sequence>
<gene>
    <name evidence="4" type="ORF">SAMN05216179_1065</name>
</gene>
<dbReference type="InterPro" id="IPR002491">
    <property type="entry name" value="ABC_transptr_periplasmic_BD"/>
</dbReference>
<dbReference type="SUPFAM" id="SSF53807">
    <property type="entry name" value="Helical backbone' metal receptor"/>
    <property type="match status" value="1"/>
</dbReference>
<dbReference type="InterPro" id="IPR050902">
    <property type="entry name" value="ABC_Transporter_SBP"/>
</dbReference>
<name>A0A1M7LGG7_9BACI</name>
<dbReference type="AlphaFoldDB" id="A0A1M7LGG7"/>
<keyword evidence="5" id="KW-1185">Reference proteome</keyword>
<reference evidence="4 5" key="1">
    <citation type="submission" date="2016-11" db="EMBL/GenBank/DDBJ databases">
        <authorList>
            <person name="Jaros S."/>
            <person name="Januszkiewicz K."/>
            <person name="Wedrychowicz H."/>
        </authorList>
    </citation>
    <scope>NUCLEOTIDE SEQUENCE [LARGE SCALE GENOMIC DNA]</scope>
    <source>
        <strain evidence="4 5">CGMCC 1.10681</strain>
    </source>
</reference>
<dbReference type="OrthoDB" id="9816357at2"/>
<dbReference type="PANTHER" id="PTHR30535:SF34">
    <property type="entry name" value="MOLYBDATE-BINDING PROTEIN MOLA"/>
    <property type="match status" value="1"/>
</dbReference>
<feature type="domain" description="Fe/B12 periplasmic-binding" evidence="3">
    <location>
        <begin position="45"/>
        <end position="356"/>
    </location>
</feature>
<keyword evidence="2" id="KW-0175">Coiled coil</keyword>
<organism evidence="4 5">
    <name type="scientific">Gracilibacillus kekensis</name>
    <dbReference type="NCBI Taxonomy" id="1027249"/>
    <lineage>
        <taxon>Bacteria</taxon>
        <taxon>Bacillati</taxon>
        <taxon>Bacillota</taxon>
        <taxon>Bacilli</taxon>
        <taxon>Bacillales</taxon>
        <taxon>Bacillaceae</taxon>
        <taxon>Gracilibacillus</taxon>
    </lineage>
</organism>
<dbReference type="EMBL" id="FRCZ01000001">
    <property type="protein sequence ID" value="SHM77074.1"/>
    <property type="molecule type" value="Genomic_DNA"/>
</dbReference>